<feature type="transmembrane region" description="Helical" evidence="1">
    <location>
        <begin position="202"/>
        <end position="219"/>
    </location>
</feature>
<keyword evidence="1" id="KW-1133">Transmembrane helix</keyword>
<gene>
    <name evidence="2" type="ORF">CAUJ_LOCUS15485</name>
</gene>
<sequence>MSEVADRYLEQLYTTVETLRRRAIAYYDGVFHIGARISKAFERAKEIAEPVSYDVRDYLVVALAESEPVEKLESDVKNGLVEMYLGVAVVLVGLSGGELSGIYALPWLLEAIFDFYVELIALVVVPTYIYLNFKKNSALDDTERRTNLFSGAMMVGIFLGHLIGPRIVSISPSTLFLPPLLFALIVDHELLVSPLPSYDRQVFFYMFAAVILPIGALLSTISLGYFSFGVILLTISHVALLYVHFQVVMQHIKDKQYSVGGSQIAYIAAVLFLQLFFTLVFGYNLEAKPRL</sequence>
<feature type="transmembrane region" description="Helical" evidence="1">
    <location>
        <begin position="225"/>
        <end position="243"/>
    </location>
</feature>
<keyword evidence="1" id="KW-0472">Membrane</keyword>
<evidence type="ECO:0000313" key="2">
    <source>
        <dbReference type="EMBL" id="CAD6199583.1"/>
    </source>
</evidence>
<name>A0A8S1HSX8_9PELO</name>
<proteinExistence type="predicted"/>
<comment type="caution">
    <text evidence="2">The sequence shown here is derived from an EMBL/GenBank/DDBJ whole genome shotgun (WGS) entry which is preliminary data.</text>
</comment>
<protein>
    <submittedName>
        <fullName evidence="2">Uncharacterized protein</fullName>
    </submittedName>
</protein>
<reference evidence="2" key="1">
    <citation type="submission" date="2020-10" db="EMBL/GenBank/DDBJ databases">
        <authorList>
            <person name="Kikuchi T."/>
        </authorList>
    </citation>
    <scope>NUCLEOTIDE SEQUENCE</scope>
    <source>
        <strain evidence="2">NKZ352</strain>
    </source>
</reference>
<keyword evidence="1" id="KW-0812">Transmembrane</keyword>
<dbReference type="AlphaFoldDB" id="A0A8S1HSX8"/>
<feature type="transmembrane region" description="Helical" evidence="1">
    <location>
        <begin position="145"/>
        <end position="163"/>
    </location>
</feature>
<feature type="transmembrane region" description="Helical" evidence="1">
    <location>
        <begin position="115"/>
        <end position="133"/>
    </location>
</feature>
<evidence type="ECO:0000313" key="3">
    <source>
        <dbReference type="Proteomes" id="UP000835052"/>
    </source>
</evidence>
<organism evidence="2 3">
    <name type="scientific">Caenorhabditis auriculariae</name>
    <dbReference type="NCBI Taxonomy" id="2777116"/>
    <lineage>
        <taxon>Eukaryota</taxon>
        <taxon>Metazoa</taxon>
        <taxon>Ecdysozoa</taxon>
        <taxon>Nematoda</taxon>
        <taxon>Chromadorea</taxon>
        <taxon>Rhabditida</taxon>
        <taxon>Rhabditina</taxon>
        <taxon>Rhabditomorpha</taxon>
        <taxon>Rhabditoidea</taxon>
        <taxon>Rhabditidae</taxon>
        <taxon>Peloderinae</taxon>
        <taxon>Caenorhabditis</taxon>
    </lineage>
</organism>
<evidence type="ECO:0000256" key="1">
    <source>
        <dbReference type="SAM" id="Phobius"/>
    </source>
</evidence>
<feature type="transmembrane region" description="Helical" evidence="1">
    <location>
        <begin position="84"/>
        <end position="109"/>
    </location>
</feature>
<dbReference type="OrthoDB" id="5836215at2759"/>
<keyword evidence="3" id="KW-1185">Reference proteome</keyword>
<dbReference type="EMBL" id="CAJGYM010000184">
    <property type="protein sequence ID" value="CAD6199583.1"/>
    <property type="molecule type" value="Genomic_DNA"/>
</dbReference>
<accession>A0A8S1HSX8</accession>
<feature type="transmembrane region" description="Helical" evidence="1">
    <location>
        <begin position="264"/>
        <end position="285"/>
    </location>
</feature>
<dbReference type="Proteomes" id="UP000835052">
    <property type="component" value="Unassembled WGS sequence"/>
</dbReference>